<gene>
    <name evidence="1" type="ORF">K7432_001952</name>
</gene>
<reference evidence="1 2" key="1">
    <citation type="submission" date="2023-04" db="EMBL/GenBank/DDBJ databases">
        <title>Genome of Basidiobolus ranarum AG-B5.</title>
        <authorList>
            <person name="Stajich J.E."/>
            <person name="Carter-House D."/>
            <person name="Gryganskyi A."/>
        </authorList>
    </citation>
    <scope>NUCLEOTIDE SEQUENCE [LARGE SCALE GENOMIC DNA]</scope>
    <source>
        <strain evidence="1 2">AG-B5</strain>
    </source>
</reference>
<dbReference type="Proteomes" id="UP001479436">
    <property type="component" value="Unassembled WGS sequence"/>
</dbReference>
<accession>A0ABR2W8T5</accession>
<dbReference type="EMBL" id="JASJQH010006924">
    <property type="protein sequence ID" value="KAK9723392.1"/>
    <property type="molecule type" value="Genomic_DNA"/>
</dbReference>
<sequence length="275" mass="30529">MSNTKQSIASRMDLAFSGSSINSNTRLQKNKPYNQFTGLILHSFAKQSEGKKLTNLEEKLVNCFLESDYSDQDLAGISKSYREASTTTRSSMLPGKFAQLTTNNHYSFEDLCKDLPLIGNEAIKNSQNLGLINTDRAFITKDIIPKAKEHLRATKDANAAVLEKELDALLPKKERKSYAQASAELGWSAQIAGRANNFSDVASTNSGTWDFWAVEMECLGLGYVTSHSLGLDAVMGILLLSGVLRSLELFLQEMWSLSRKIHSSATWLKEECRSQ</sequence>
<protein>
    <submittedName>
        <fullName evidence="1">Uncharacterized protein</fullName>
    </submittedName>
</protein>
<name>A0ABR2W8T5_9FUNG</name>
<keyword evidence="2" id="KW-1185">Reference proteome</keyword>
<proteinExistence type="predicted"/>
<organism evidence="1 2">
    <name type="scientific">Basidiobolus ranarum</name>
    <dbReference type="NCBI Taxonomy" id="34480"/>
    <lineage>
        <taxon>Eukaryota</taxon>
        <taxon>Fungi</taxon>
        <taxon>Fungi incertae sedis</taxon>
        <taxon>Zoopagomycota</taxon>
        <taxon>Entomophthoromycotina</taxon>
        <taxon>Basidiobolomycetes</taxon>
        <taxon>Basidiobolales</taxon>
        <taxon>Basidiobolaceae</taxon>
        <taxon>Basidiobolus</taxon>
    </lineage>
</organism>
<evidence type="ECO:0000313" key="1">
    <source>
        <dbReference type="EMBL" id="KAK9723392.1"/>
    </source>
</evidence>
<evidence type="ECO:0000313" key="2">
    <source>
        <dbReference type="Proteomes" id="UP001479436"/>
    </source>
</evidence>
<comment type="caution">
    <text evidence="1">The sequence shown here is derived from an EMBL/GenBank/DDBJ whole genome shotgun (WGS) entry which is preliminary data.</text>
</comment>